<gene>
    <name evidence="1" type="ORF">RI536_01735</name>
    <name evidence="2" type="ORF">RI555_05680</name>
</gene>
<evidence type="ECO:0000313" key="1">
    <source>
        <dbReference type="EMBL" id="MDT6988829.1"/>
    </source>
</evidence>
<name>A0AAP5PUH1_LACPE</name>
<accession>A0AAP5PUH1</accession>
<dbReference type="AlphaFoldDB" id="A0AAP5PUH1"/>
<dbReference type="RefSeq" id="WP_101873203.1">
    <property type="nucleotide sequence ID" value="NZ_CP016491.1"/>
</dbReference>
<dbReference type="Proteomes" id="UP001267003">
    <property type="component" value="Unassembled WGS sequence"/>
</dbReference>
<protein>
    <submittedName>
        <fullName evidence="1">Uncharacterized protein</fullName>
    </submittedName>
</protein>
<comment type="caution">
    <text evidence="1">The sequence shown here is derived from an EMBL/GenBank/DDBJ whole genome shotgun (WGS) entry which is preliminary data.</text>
</comment>
<dbReference type="Proteomes" id="UP001263852">
    <property type="component" value="Unassembled WGS sequence"/>
</dbReference>
<evidence type="ECO:0000313" key="3">
    <source>
        <dbReference type="Proteomes" id="UP001267003"/>
    </source>
</evidence>
<proteinExistence type="predicted"/>
<dbReference type="EMBL" id="JAVLAQ010000001">
    <property type="protein sequence ID" value="MDT6988829.1"/>
    <property type="molecule type" value="Genomic_DNA"/>
</dbReference>
<reference evidence="1" key="1">
    <citation type="submission" date="2023-08" db="EMBL/GenBank/DDBJ databases">
        <authorList>
            <person name="Page C.A."/>
            <person name="Perez-Diaz I.M."/>
        </authorList>
    </citation>
    <scope>NUCLEOTIDE SEQUENCE</scope>
    <source>
        <strain evidence="2">1.8.9</strain>
        <strain evidence="1">7.8.46</strain>
    </source>
</reference>
<dbReference type="EMBL" id="JAVLAO010000001">
    <property type="protein sequence ID" value="MDT7038493.1"/>
    <property type="molecule type" value="Genomic_DNA"/>
</dbReference>
<sequence>MTKIPYFSESNKSAQKLVQTLFTPTQQRLVVGIIAAGYQTEKHFVSVNAPEWLQMDRAQKLYPELKNMAVEFSLRRACDQKIIPFSYEIGTIEKNKNKFLKLINNEKQVILTINQTPSDRRASRHAKFRADLFDQCDNRFVLFDDEARSQDSVYLELNHGYQSDQPSFTILGKPDSTGLWEARLNLQNNLQVLSSNEEKDIKTTAKEVASFSMDEFRQYQEFKTEG</sequence>
<evidence type="ECO:0000313" key="2">
    <source>
        <dbReference type="EMBL" id="MDT7038493.1"/>
    </source>
</evidence>
<organism evidence="1 3">
    <name type="scientific">Lactiplantibacillus pentosus</name>
    <name type="common">Lactobacillus pentosus</name>
    <dbReference type="NCBI Taxonomy" id="1589"/>
    <lineage>
        <taxon>Bacteria</taxon>
        <taxon>Bacillati</taxon>
        <taxon>Bacillota</taxon>
        <taxon>Bacilli</taxon>
        <taxon>Lactobacillales</taxon>
        <taxon>Lactobacillaceae</taxon>
        <taxon>Lactiplantibacillus</taxon>
    </lineage>
</organism>
<dbReference type="KEGG" id="lpg:BB562_05550"/>